<name>A0A177AGS1_9PEZI</name>
<protein>
    <recommendedName>
        <fullName evidence="2">N-acetyltransferase domain-containing protein</fullName>
    </recommendedName>
</protein>
<sequence>MGPTTNPLMLELATAEDVPTIFDVWFAAFTQPSIRKLLPDTPGICEWHWDWHLGNLQGPAPR</sequence>
<dbReference type="Proteomes" id="UP000077154">
    <property type="component" value="Unassembled WGS sequence"/>
</dbReference>
<dbReference type="EMBL" id="KV441389">
    <property type="protein sequence ID" value="OAF61306.1"/>
    <property type="molecule type" value="Genomic_DNA"/>
</dbReference>
<dbReference type="GeneID" id="36285252"/>
<dbReference type="AlphaFoldDB" id="A0A177AGS1"/>
<evidence type="ECO:0008006" key="2">
    <source>
        <dbReference type="Google" id="ProtNLM"/>
    </source>
</evidence>
<dbReference type="OrthoDB" id="2115692at2759"/>
<dbReference type="RefSeq" id="XP_024326582.1">
    <property type="nucleotide sequence ID" value="XM_024465836.1"/>
</dbReference>
<proteinExistence type="predicted"/>
<organism evidence="1">
    <name type="scientific">Pseudogymnoascus destructans</name>
    <dbReference type="NCBI Taxonomy" id="655981"/>
    <lineage>
        <taxon>Eukaryota</taxon>
        <taxon>Fungi</taxon>
        <taxon>Dikarya</taxon>
        <taxon>Ascomycota</taxon>
        <taxon>Pezizomycotina</taxon>
        <taxon>Leotiomycetes</taxon>
        <taxon>Thelebolales</taxon>
        <taxon>Thelebolaceae</taxon>
        <taxon>Pseudogymnoascus</taxon>
    </lineage>
</organism>
<reference evidence="1" key="1">
    <citation type="submission" date="2016-03" db="EMBL/GenBank/DDBJ databases">
        <title>Updated assembly of Pseudogymnoascus destructans, the fungus causing white-nose syndrome of bats.</title>
        <authorList>
            <person name="Palmer J.M."/>
            <person name="Drees K.P."/>
            <person name="Foster J.T."/>
            <person name="Lindner D.L."/>
        </authorList>
    </citation>
    <scope>NUCLEOTIDE SEQUENCE [LARGE SCALE GENOMIC DNA]</scope>
    <source>
        <strain evidence="1">20631-21</strain>
    </source>
</reference>
<gene>
    <name evidence="1" type="ORF">VC83_02168</name>
</gene>
<evidence type="ECO:0000313" key="1">
    <source>
        <dbReference type="EMBL" id="OAF61306.1"/>
    </source>
</evidence>
<accession>A0A177AGS1</accession>